<dbReference type="STRING" id="260086.SAMN05216207_1006101"/>
<dbReference type="AlphaFoldDB" id="A0A1I4VJ10"/>
<reference evidence="1 2" key="1">
    <citation type="submission" date="2016-10" db="EMBL/GenBank/DDBJ databases">
        <authorList>
            <person name="de Groot N.N."/>
        </authorList>
    </citation>
    <scope>NUCLEOTIDE SEQUENCE [LARGE SCALE GENOMIC DNA]</scope>
    <source>
        <strain evidence="1 2">CGMCC 4.1877</strain>
    </source>
</reference>
<accession>A0A1I4VJ10</accession>
<organism evidence="1 2">
    <name type="scientific">Pseudonocardia ammonioxydans</name>
    <dbReference type="NCBI Taxonomy" id="260086"/>
    <lineage>
        <taxon>Bacteria</taxon>
        <taxon>Bacillati</taxon>
        <taxon>Actinomycetota</taxon>
        <taxon>Actinomycetes</taxon>
        <taxon>Pseudonocardiales</taxon>
        <taxon>Pseudonocardiaceae</taxon>
        <taxon>Pseudonocardia</taxon>
    </lineage>
</organism>
<name>A0A1I4VJ10_PSUAM</name>
<dbReference type="RefSeq" id="WP_093339788.1">
    <property type="nucleotide sequence ID" value="NZ_FOUY01000006.1"/>
</dbReference>
<protein>
    <submittedName>
        <fullName evidence="1">Uncharacterized protein</fullName>
    </submittedName>
</protein>
<dbReference type="OrthoDB" id="678471at2"/>
<dbReference type="Proteomes" id="UP000199614">
    <property type="component" value="Unassembled WGS sequence"/>
</dbReference>
<proteinExistence type="predicted"/>
<evidence type="ECO:0000313" key="1">
    <source>
        <dbReference type="EMBL" id="SFN01133.1"/>
    </source>
</evidence>
<dbReference type="EMBL" id="FOUY01000006">
    <property type="protein sequence ID" value="SFN01133.1"/>
    <property type="molecule type" value="Genomic_DNA"/>
</dbReference>
<gene>
    <name evidence="1" type="ORF">SAMN05216207_1006101</name>
</gene>
<sequence length="75" mass="8348">MTEPNDRPEDDPRHHTTRLRGLLEQLAEHARADVDKVADPRAQGLFATTAEVCRGLATAMRHYEDRDRDPGPGGS</sequence>
<keyword evidence="2" id="KW-1185">Reference proteome</keyword>
<evidence type="ECO:0000313" key="2">
    <source>
        <dbReference type="Proteomes" id="UP000199614"/>
    </source>
</evidence>